<evidence type="ECO:0000313" key="2">
    <source>
        <dbReference type="EMBL" id="KAA5524113.1"/>
    </source>
</evidence>
<reference evidence="2 3" key="1">
    <citation type="submission" date="2019-09" db="EMBL/GenBank/DDBJ databases">
        <title>Haemophilus seminale sp. nov., isolated from human semen.</title>
        <authorList>
            <person name="Zheng M."/>
        </authorList>
    </citation>
    <scope>NUCLEOTIDE SEQUENCE [LARGE SCALE GENOMIC DNA]</scope>
    <source>
        <strain evidence="2 3">SZY H2</strain>
    </source>
</reference>
<organism evidence="2 3">
    <name type="scientific">Haemophilus seminalis</name>
    <dbReference type="NCBI Taxonomy" id="2582921"/>
    <lineage>
        <taxon>Bacteria</taxon>
        <taxon>Pseudomonadati</taxon>
        <taxon>Pseudomonadota</taxon>
        <taxon>Gammaproteobacteria</taxon>
        <taxon>Pasteurellales</taxon>
        <taxon>Pasteurellaceae</taxon>
        <taxon>Haemophilus</taxon>
    </lineage>
</organism>
<gene>
    <name evidence="2" type="ORF">F2S80_01735</name>
</gene>
<protein>
    <submittedName>
        <fullName evidence="2">Glycosyltransferase family 25 protein</fullName>
    </submittedName>
</protein>
<dbReference type="EMBL" id="VXDF01000001">
    <property type="protein sequence ID" value="KAA5524113.1"/>
    <property type="molecule type" value="Genomic_DNA"/>
</dbReference>
<dbReference type="Proteomes" id="UP000324828">
    <property type="component" value="Unassembled WGS sequence"/>
</dbReference>
<accession>A0ABQ6SPD9</accession>
<dbReference type="Pfam" id="PF01755">
    <property type="entry name" value="Glyco_transf_25"/>
    <property type="match status" value="1"/>
</dbReference>
<proteinExistence type="predicted"/>
<dbReference type="RefSeq" id="WP_139989602.1">
    <property type="nucleotide sequence ID" value="NZ_VCED01000003.1"/>
</dbReference>
<dbReference type="InterPro" id="IPR002654">
    <property type="entry name" value="Glyco_trans_25"/>
</dbReference>
<comment type="caution">
    <text evidence="2">The sequence shown here is derived from an EMBL/GenBank/DDBJ whole genome shotgun (WGS) entry which is preliminary data.</text>
</comment>
<evidence type="ECO:0000313" key="3">
    <source>
        <dbReference type="Proteomes" id="UP000324828"/>
    </source>
</evidence>
<dbReference type="CDD" id="cd06532">
    <property type="entry name" value="Glyco_transf_25"/>
    <property type="match status" value="1"/>
</dbReference>
<evidence type="ECO:0000259" key="1">
    <source>
        <dbReference type="Pfam" id="PF01755"/>
    </source>
</evidence>
<feature type="domain" description="Glycosyl transferase family 25" evidence="1">
    <location>
        <begin position="1"/>
        <end position="174"/>
    </location>
</feature>
<sequence>MHINYIVSLISASKRRKHIRQEFDYHKIPFEFYDALMPSEKLTQLIQTHLPNLTYAKLTEGEKACFMSHWILWQKCIDDNFPYIYIFEDDILLGQNAYDFLAEDEWLKERFNFSENFILRLETFLKPSFYEDTLIPAYKNRLFKQLNEVQYGTAGYVISRSMIIYLMSWLKSLDADELDAIDRMIFEESIKNPELKIYQLFPGICVQELQLNKSKSKLDSSLQSERIVIQKANEVKEKRTVLENIIRLFTKHKRIAAKRNKQKFIIPFK</sequence>
<keyword evidence="3" id="KW-1185">Reference proteome</keyword>
<name>A0ABQ6SPD9_9PAST</name>